<sequence>MAALTAVKRKGKKNTDQAQKKQGKITKDEISQGKATKRCDLVSFWELPEYLKDNEFILSYYRADWPLKEALFSIFRWHNETLNVWTHLLGFLLFVGLTMANLMQVPQVADLLGLLTRSILISAQRNVSYNSKDFYLGTTQLLDLEHISPMEMDVLSATRWPFYVFLGGSMFCLFSSTICHLFCCHSHHLNILLLRMDYVGIATMIITSFFPPIYYIFQCEPHWQFIYLGGVTALGMFTIVTLLSPSLSTGKFRSFRAFLFSSMALFGLIPAAHAIFVNWSNPKRDTILAYEAAMAVFYLTGTGFYVSRFPERLKPGWFDLTGHSHQVFHVFVVLGALAHYGATLSFLEYRTHVGCGANLHVPPLHLHQNDNVSEEIKVDRTIKLFSQGTIDQLMLSFQAPDVSIANSKLLKKLTRVPCNAEGFRPTSDVPLRKTYIPFKGLGPVHLGQAPNSRPILAFFEGRALGYIGDAVFLEGAIR</sequence>
<dbReference type="GO" id="GO:0016020">
    <property type="term" value="C:membrane"/>
    <property type="evidence" value="ECO:0007669"/>
    <property type="project" value="UniProtKB-SubCell"/>
</dbReference>
<dbReference type="AlphaFoldDB" id="A0A8X7ZN71"/>
<dbReference type="PANTHER" id="PTHR20855">
    <property type="entry name" value="ADIPOR/PROGESTIN RECEPTOR-RELATED"/>
    <property type="match status" value="1"/>
</dbReference>
<feature type="transmembrane region" description="Helical" evidence="7">
    <location>
        <begin position="287"/>
        <end position="306"/>
    </location>
</feature>
<evidence type="ECO:0000313" key="9">
    <source>
        <dbReference type="Proteomes" id="UP000886885"/>
    </source>
</evidence>
<keyword evidence="2 7" id="KW-0812">Transmembrane</keyword>
<evidence type="ECO:0000313" key="8">
    <source>
        <dbReference type="EMBL" id="KAG6769308.1"/>
    </source>
</evidence>
<keyword evidence="3 7" id="KW-1133">Transmembrane helix</keyword>
<accession>A0A8X7ZN71</accession>
<keyword evidence="5" id="KW-0862">Zinc</keyword>
<dbReference type="EMBL" id="JAAWWB010000012">
    <property type="protein sequence ID" value="KAG6769308.1"/>
    <property type="molecule type" value="Genomic_DNA"/>
</dbReference>
<keyword evidence="9" id="KW-1185">Reference proteome</keyword>
<name>A0A8X7ZN71_POPTO</name>
<feature type="transmembrane region" description="Helical" evidence="7">
    <location>
        <begin position="82"/>
        <end position="103"/>
    </location>
</feature>
<dbReference type="InterPro" id="IPR004254">
    <property type="entry name" value="AdipoR/HlyIII-related"/>
</dbReference>
<protein>
    <recommendedName>
        <fullName evidence="10">Heptahelical transmembrane protein 1-like</fullName>
    </recommendedName>
</protein>
<feature type="transmembrane region" description="Helical" evidence="7">
    <location>
        <begin position="223"/>
        <end position="243"/>
    </location>
</feature>
<feature type="compositionally biased region" description="Basic and acidic residues" evidence="6">
    <location>
        <begin position="13"/>
        <end position="29"/>
    </location>
</feature>
<feature type="region of interest" description="Disordered" evidence="6">
    <location>
        <begin position="1"/>
        <end position="29"/>
    </location>
</feature>
<dbReference type="Proteomes" id="UP000886885">
    <property type="component" value="Chromosome 6D"/>
</dbReference>
<evidence type="ECO:0000256" key="6">
    <source>
        <dbReference type="SAM" id="MobiDB-lite"/>
    </source>
</evidence>
<dbReference type="GO" id="GO:0046872">
    <property type="term" value="F:metal ion binding"/>
    <property type="evidence" value="ECO:0007669"/>
    <property type="project" value="UniProtKB-KW"/>
</dbReference>
<feature type="binding site" evidence="5">
    <location>
        <position position="180"/>
    </location>
    <ligand>
        <name>Zn(2+)</name>
        <dbReference type="ChEBI" id="CHEBI:29105"/>
    </ligand>
</feature>
<feature type="binding site" evidence="5">
    <location>
        <position position="329"/>
    </location>
    <ligand>
        <name>Zn(2+)</name>
        <dbReference type="ChEBI" id="CHEBI:29105"/>
    </ligand>
</feature>
<evidence type="ECO:0000256" key="7">
    <source>
        <dbReference type="SAM" id="Phobius"/>
    </source>
</evidence>
<evidence type="ECO:0008006" key="10">
    <source>
        <dbReference type="Google" id="ProtNLM"/>
    </source>
</evidence>
<keyword evidence="4 7" id="KW-0472">Membrane</keyword>
<dbReference type="PANTHER" id="PTHR20855:SF115">
    <property type="entry name" value="HEPTAHELICAL TRANSMEMBRANE PROTEIN 1"/>
    <property type="match status" value="1"/>
</dbReference>
<evidence type="ECO:0000256" key="1">
    <source>
        <dbReference type="ARBA" id="ARBA00004141"/>
    </source>
</evidence>
<organism evidence="8 9">
    <name type="scientific">Populus tomentosa</name>
    <name type="common">Chinese white poplar</name>
    <dbReference type="NCBI Taxonomy" id="118781"/>
    <lineage>
        <taxon>Eukaryota</taxon>
        <taxon>Viridiplantae</taxon>
        <taxon>Streptophyta</taxon>
        <taxon>Embryophyta</taxon>
        <taxon>Tracheophyta</taxon>
        <taxon>Spermatophyta</taxon>
        <taxon>Magnoliopsida</taxon>
        <taxon>eudicotyledons</taxon>
        <taxon>Gunneridae</taxon>
        <taxon>Pentapetalae</taxon>
        <taxon>rosids</taxon>
        <taxon>fabids</taxon>
        <taxon>Malpighiales</taxon>
        <taxon>Salicaceae</taxon>
        <taxon>Saliceae</taxon>
        <taxon>Populus</taxon>
    </lineage>
</organism>
<dbReference type="Pfam" id="PF03006">
    <property type="entry name" value="HlyIII"/>
    <property type="match status" value="1"/>
</dbReference>
<feature type="binding site" evidence="5">
    <location>
        <position position="325"/>
    </location>
    <ligand>
        <name>Zn(2+)</name>
        <dbReference type="ChEBI" id="CHEBI:29105"/>
    </ligand>
</feature>
<proteinExistence type="predicted"/>
<feature type="transmembrane region" description="Helical" evidence="7">
    <location>
        <begin position="196"/>
        <end position="217"/>
    </location>
</feature>
<dbReference type="GO" id="GO:0038023">
    <property type="term" value="F:signaling receptor activity"/>
    <property type="evidence" value="ECO:0007669"/>
    <property type="project" value="TreeGrafter"/>
</dbReference>
<feature type="transmembrane region" description="Helical" evidence="7">
    <location>
        <begin position="255"/>
        <end position="275"/>
    </location>
</feature>
<feature type="transmembrane region" description="Helical" evidence="7">
    <location>
        <begin position="327"/>
        <end position="347"/>
    </location>
</feature>
<dbReference type="GO" id="GO:0009725">
    <property type="term" value="P:response to hormone"/>
    <property type="evidence" value="ECO:0007669"/>
    <property type="project" value="TreeGrafter"/>
</dbReference>
<dbReference type="OrthoDB" id="529367at2759"/>
<evidence type="ECO:0000256" key="4">
    <source>
        <dbReference type="ARBA" id="ARBA00023136"/>
    </source>
</evidence>
<dbReference type="GO" id="GO:0009744">
    <property type="term" value="P:response to sucrose"/>
    <property type="evidence" value="ECO:0007669"/>
    <property type="project" value="UniProtKB-ARBA"/>
</dbReference>
<evidence type="ECO:0000256" key="2">
    <source>
        <dbReference type="ARBA" id="ARBA00022692"/>
    </source>
</evidence>
<gene>
    <name evidence="8" type="ORF">POTOM_024932</name>
</gene>
<reference evidence="8" key="1">
    <citation type="journal article" date="2020" name="bioRxiv">
        <title>Hybrid origin of Populus tomentosa Carr. identified through genome sequencing and phylogenomic analysis.</title>
        <authorList>
            <person name="An X."/>
            <person name="Gao K."/>
            <person name="Chen Z."/>
            <person name="Li J."/>
            <person name="Yang X."/>
            <person name="Yang X."/>
            <person name="Zhou J."/>
            <person name="Guo T."/>
            <person name="Zhao T."/>
            <person name="Huang S."/>
            <person name="Miao D."/>
            <person name="Khan W.U."/>
            <person name="Rao P."/>
            <person name="Ye M."/>
            <person name="Lei B."/>
            <person name="Liao W."/>
            <person name="Wang J."/>
            <person name="Ji L."/>
            <person name="Li Y."/>
            <person name="Guo B."/>
            <person name="Mustafa N.S."/>
            <person name="Li S."/>
            <person name="Yun Q."/>
            <person name="Keller S.R."/>
            <person name="Mao J."/>
            <person name="Zhang R."/>
            <person name="Strauss S.H."/>
        </authorList>
    </citation>
    <scope>NUCLEOTIDE SEQUENCE</scope>
    <source>
        <strain evidence="8">GM15</strain>
        <tissue evidence="8">Leaf</tissue>
    </source>
</reference>
<evidence type="ECO:0000256" key="3">
    <source>
        <dbReference type="ARBA" id="ARBA00022989"/>
    </source>
</evidence>
<evidence type="ECO:0000256" key="5">
    <source>
        <dbReference type="PIRSR" id="PIRSR604254-1"/>
    </source>
</evidence>
<feature type="transmembrane region" description="Helical" evidence="7">
    <location>
        <begin position="160"/>
        <end position="184"/>
    </location>
</feature>
<comment type="subcellular location">
    <subcellularLocation>
        <location evidence="1">Membrane</location>
        <topology evidence="1">Multi-pass membrane protein</topology>
    </subcellularLocation>
</comment>
<comment type="caution">
    <text evidence="8">The sequence shown here is derived from an EMBL/GenBank/DDBJ whole genome shotgun (WGS) entry which is preliminary data.</text>
</comment>
<keyword evidence="5" id="KW-0479">Metal-binding</keyword>